<reference evidence="3" key="1">
    <citation type="journal article" date="2021" name="Proc. Natl. Acad. Sci. U.S.A.">
        <title>A Catalog of Tens of Thousands of Viruses from Human Metagenomes Reveals Hidden Associations with Chronic Diseases.</title>
        <authorList>
            <person name="Tisza M.J."/>
            <person name="Buck C.B."/>
        </authorList>
    </citation>
    <scope>NUCLEOTIDE SEQUENCE</scope>
    <source>
        <strain evidence="3">Ctv4j104</strain>
    </source>
</reference>
<evidence type="ECO:0000256" key="1">
    <source>
        <dbReference type="SAM" id="Coils"/>
    </source>
</evidence>
<dbReference type="EMBL" id="BK014855">
    <property type="protein sequence ID" value="DAD79003.1"/>
    <property type="molecule type" value="Genomic_DNA"/>
</dbReference>
<keyword evidence="2" id="KW-1133">Transmembrane helix</keyword>
<keyword evidence="2" id="KW-0472">Membrane</keyword>
<protein>
    <submittedName>
        <fullName evidence="3">Uncharacterized protein</fullName>
    </submittedName>
</protein>
<feature type="coiled-coil region" evidence="1">
    <location>
        <begin position="146"/>
        <end position="177"/>
    </location>
</feature>
<feature type="transmembrane region" description="Helical" evidence="2">
    <location>
        <begin position="19"/>
        <end position="39"/>
    </location>
</feature>
<organism evidence="3">
    <name type="scientific">Siphoviridae sp. ctv4j104</name>
    <dbReference type="NCBI Taxonomy" id="2826510"/>
    <lineage>
        <taxon>Viruses</taxon>
        <taxon>Duplodnaviria</taxon>
        <taxon>Heunggongvirae</taxon>
        <taxon>Uroviricota</taxon>
        <taxon>Caudoviricetes</taxon>
    </lineage>
</organism>
<keyword evidence="1" id="KW-0175">Coiled coil</keyword>
<evidence type="ECO:0000313" key="3">
    <source>
        <dbReference type="EMBL" id="DAD79003.1"/>
    </source>
</evidence>
<keyword evidence="2" id="KW-0812">Transmembrane</keyword>
<sequence>MTAFFQNIYAWVCANGNKIVGVLTSTTFIGMLTMLFNMIRTIKTNKSVNQTGTELKAELVESSKNRTVINTIKDVSDKIKEVSESTKKALDETAEALDRQVSIVMNKVNAMLEVQSLVYSTIRDDSLRQTVSNLLNTARYNDTNTKAQLQAEIDSLKQALNEKMAEVNQTMSEAIDKVQTVVEAPKDTTSDTAPTRY</sequence>
<name>A0A8S5MAP8_9CAUD</name>
<evidence type="ECO:0000256" key="2">
    <source>
        <dbReference type="SAM" id="Phobius"/>
    </source>
</evidence>
<accession>A0A8S5MAP8</accession>
<proteinExistence type="predicted"/>